<protein>
    <recommendedName>
        <fullName evidence="3">Endoplasmic reticulum metallopeptidase 1-like C-terminal domain-containing protein</fullName>
    </recommendedName>
</protein>
<feature type="transmembrane region" description="Helical" evidence="2">
    <location>
        <begin position="20"/>
        <end position="41"/>
    </location>
</feature>
<comment type="caution">
    <text evidence="4">The sequence shown here is derived from an EMBL/GenBank/DDBJ whole genome shotgun (WGS) entry which is preliminary data.</text>
</comment>
<evidence type="ECO:0000259" key="3">
    <source>
        <dbReference type="Pfam" id="PF22248"/>
    </source>
</evidence>
<evidence type="ECO:0000256" key="2">
    <source>
        <dbReference type="SAM" id="Phobius"/>
    </source>
</evidence>
<organism evidence="4 5">
    <name type="scientific">Loxostege sticticalis</name>
    <name type="common">Beet webworm moth</name>
    <dbReference type="NCBI Taxonomy" id="481309"/>
    <lineage>
        <taxon>Eukaryota</taxon>
        <taxon>Metazoa</taxon>
        <taxon>Ecdysozoa</taxon>
        <taxon>Arthropoda</taxon>
        <taxon>Hexapoda</taxon>
        <taxon>Insecta</taxon>
        <taxon>Pterygota</taxon>
        <taxon>Neoptera</taxon>
        <taxon>Endopterygota</taxon>
        <taxon>Lepidoptera</taxon>
        <taxon>Glossata</taxon>
        <taxon>Ditrysia</taxon>
        <taxon>Pyraloidea</taxon>
        <taxon>Crambidae</taxon>
        <taxon>Pyraustinae</taxon>
        <taxon>Loxostege</taxon>
    </lineage>
</organism>
<accession>A0ABR3HIH2</accession>
<dbReference type="EMBL" id="JBEUOH010000019">
    <property type="protein sequence ID" value="KAL0870217.1"/>
    <property type="molecule type" value="Genomic_DNA"/>
</dbReference>
<keyword evidence="2" id="KW-0472">Membrane</keyword>
<keyword evidence="5" id="KW-1185">Reference proteome</keyword>
<keyword evidence="2" id="KW-0812">Transmembrane</keyword>
<evidence type="ECO:0000313" key="5">
    <source>
        <dbReference type="Proteomes" id="UP001549920"/>
    </source>
</evidence>
<dbReference type="InterPro" id="IPR053973">
    <property type="entry name" value="ERMP1-like_C"/>
</dbReference>
<dbReference type="Proteomes" id="UP001549920">
    <property type="component" value="Unassembled WGS sequence"/>
</dbReference>
<evidence type="ECO:0000256" key="1">
    <source>
        <dbReference type="ARBA" id="ARBA00010918"/>
    </source>
</evidence>
<feature type="domain" description="Endoplasmic reticulum metallopeptidase 1-like C-terminal" evidence="3">
    <location>
        <begin position="76"/>
        <end position="235"/>
    </location>
</feature>
<dbReference type="Pfam" id="PF22248">
    <property type="entry name" value="ERMP1_C"/>
    <property type="match status" value="1"/>
</dbReference>
<reference evidence="4 5" key="1">
    <citation type="submission" date="2024-06" db="EMBL/GenBank/DDBJ databases">
        <title>A chromosome-level genome assembly of beet webworm, Loxostege sticticalis.</title>
        <authorList>
            <person name="Zhang Y."/>
        </authorList>
    </citation>
    <scope>NUCLEOTIDE SEQUENCE [LARGE SCALE GENOMIC DNA]</scope>
    <source>
        <strain evidence="4">AQ026</strain>
        <tissue evidence="4">Whole body</tissue>
    </source>
</reference>
<name>A0ABR3HIH2_LOXSC</name>
<keyword evidence="2" id="KW-1133">Transmembrane helix</keyword>
<feature type="transmembrane region" description="Helical" evidence="2">
    <location>
        <begin position="48"/>
        <end position="70"/>
    </location>
</feature>
<comment type="similarity">
    <text evidence="1">Belongs to the peptidase M28 family.</text>
</comment>
<evidence type="ECO:0000313" key="4">
    <source>
        <dbReference type="EMBL" id="KAL0870217.1"/>
    </source>
</evidence>
<sequence length="248" mass="26630">MFVPIMGRVGVPPVPPDVLMATVVASLVLAACSWILPLVAAARGVKKVAIGMWVVCGVFCVLAAGTRLGAPYSGERPQRFMLFHVRRTLHQGTGSTTDYHYWIPELDPNTPHAPADCARWVYCGAAYYLPVLGFVPRGHSLPAPAGPAAHAQTDVNVARRRLGDTLHEIQLNITGPSHVVVIASPVVGGKIVWSDFLSSLLEAAPWGARRTYFIALHAAREPARPWTLALHVQLPVGIEVTGLCGSTR</sequence>
<proteinExistence type="inferred from homology"/>
<gene>
    <name evidence="4" type="ORF">ABMA27_006358</name>
</gene>